<evidence type="ECO:0000313" key="18">
    <source>
        <dbReference type="Proteomes" id="UP000196536"/>
    </source>
</evidence>
<dbReference type="GO" id="GO:0044718">
    <property type="term" value="P:siderophore transmembrane transport"/>
    <property type="evidence" value="ECO:0007669"/>
    <property type="project" value="TreeGrafter"/>
</dbReference>
<evidence type="ECO:0000256" key="3">
    <source>
        <dbReference type="ARBA" id="ARBA00022448"/>
    </source>
</evidence>
<keyword evidence="18" id="KW-1185">Reference proteome</keyword>
<dbReference type="GO" id="GO:0009279">
    <property type="term" value="C:cell outer membrane"/>
    <property type="evidence" value="ECO:0007669"/>
    <property type="project" value="UniProtKB-SubCell"/>
</dbReference>
<dbReference type="Gene3D" id="2.170.130.10">
    <property type="entry name" value="TonB-dependent receptor, plug domain"/>
    <property type="match status" value="1"/>
</dbReference>
<evidence type="ECO:0000256" key="12">
    <source>
        <dbReference type="PROSITE-ProRule" id="PRU01360"/>
    </source>
</evidence>
<dbReference type="PROSITE" id="PS01156">
    <property type="entry name" value="TONB_DEPENDENT_REC_2"/>
    <property type="match status" value="1"/>
</dbReference>
<evidence type="ECO:0000256" key="5">
    <source>
        <dbReference type="ARBA" id="ARBA00022496"/>
    </source>
</evidence>
<feature type="short sequence motif" description="TonB C-terminal box" evidence="13">
    <location>
        <begin position="1042"/>
        <end position="1059"/>
    </location>
</feature>
<accession>A0A1Z9YWB5</accession>
<dbReference type="SMART" id="SM00965">
    <property type="entry name" value="STN"/>
    <property type="match status" value="1"/>
</dbReference>
<evidence type="ECO:0000256" key="6">
    <source>
        <dbReference type="ARBA" id="ARBA00022692"/>
    </source>
</evidence>
<feature type="domain" description="Secretin/TonB short N-terminal" evidence="16">
    <location>
        <begin position="64"/>
        <end position="114"/>
    </location>
</feature>
<gene>
    <name evidence="17" type="ORF">CAP51_11240</name>
</gene>
<keyword evidence="5" id="KW-0406">Ion transport</keyword>
<comment type="caution">
    <text evidence="17">The sequence shown here is derived from an EMBL/GenBank/DDBJ whole genome shotgun (WGS) entry which is preliminary data.</text>
</comment>
<reference evidence="17 18" key="1">
    <citation type="submission" date="2017-05" db="EMBL/GenBank/DDBJ databases">
        <title>Acinetobacter populi ANC 5415 (= PBJ7), whole genome shotgun sequencing project.</title>
        <authorList>
            <person name="Nemec A."/>
            <person name="Radolfova-Krizova L."/>
        </authorList>
    </citation>
    <scope>NUCLEOTIDE SEQUENCE [LARGE SCALE GENOMIC DNA]</scope>
    <source>
        <strain evidence="17 18">PBJ7</strain>
    </source>
</reference>
<sequence>MNSFLKQPKQLIFKQLSLSISLAIASSLLIAPAHAATSSTEINYQIQKGSLTDALNAVAQRANVTLLLDTNKTNTYQVEALSGQYTVDQALQALLSNTPFQIQKTPAGYIVQEAPASAVQQNNNANSVLMQANQTAENNNNITEQQEIQRIQQEAVQLAPLTVYGEKDRDTQGYDDVYDKNRSSVYAGKEYIERFKGTNPADVVRGMVGVYSGDARNSGALDPSVRGIQGVGRVPLTIDGTEQSIAVWRGYNGVNNRNYIDPNLIGGIEVIKGPSLEANATTSVGGGVLVKTLEADDIVRPGKKYGAEIKIEGSSNSIDPNLPTLQYVGQNYADTPAWTQIGTALYDPDIYKKNRTGNDNSLFNGDDVAGRIALATKQDKFDLLAVYAERKRGNYFSGTNNSSFYDQAEPSSSLDYIPYFASVYKPGGEVANTSSHMTSWLLKGTYRPTEDQNIKLTYRQTKNEYGEILPSRITWSVTPETGVPQWPLSVVESKAYSVEYKYKPENNRWIDFSANIWQTDTESNTYTRGGWPTFIMPTTNIITNTAVANSDNTRKGITVSNKINVLDNLDLTLGGSFLKEKLSSDDIYGEYGTNVTTFQALPRAGRREEKTFDFNFNYRPIDWLTLEAGMRYRNYWAFDDFLNSNLNTTGTSSSQLKSRYQLTGYTVEYLTVPETRTSAQQRLLTLAETNYRNSNPDWDGDYATVDPSSTLYTRYWSQSNTLAWTADASGKMNIVDNPLDSLDTTLGVEGVDYVLTSTTPRATYNLIPITEVTKTKDSAWAPQFSAAIQLNENNRIYARYAEEYRMPSLFESTVGFSANLPYLGLKPEHTFSSEIGYVYDARNWFKTVRNADIKLAYFHHKTKDVIERDRNLMFTNLEKQTLEGLELQSRFDNGGFFADASIAYNLKNKVCDENVAVQQMLSSSTYATNTYQKCVDDGFPNGYLVTMATPKLSFNGLIGARFFDERLEFGARATFYKKYESYLRKEGSLDLNAGYYLNVPLAWDDTWIFDAYANYQINEQARVELVGTNLSNQFYIDPLTRSAMAAPGRTFKLGLTYKF</sequence>
<evidence type="ECO:0000256" key="13">
    <source>
        <dbReference type="PROSITE-ProRule" id="PRU10144"/>
    </source>
</evidence>
<keyword evidence="17" id="KW-0675">Receptor</keyword>
<keyword evidence="3 12" id="KW-0813">Transport</keyword>
<dbReference type="Pfam" id="PF00593">
    <property type="entry name" value="TonB_dep_Rec_b-barrel"/>
    <property type="match status" value="1"/>
</dbReference>
<feature type="chain" id="PRO_5013007291" evidence="15">
    <location>
        <begin position="36"/>
        <end position="1059"/>
    </location>
</feature>
<evidence type="ECO:0000256" key="4">
    <source>
        <dbReference type="ARBA" id="ARBA00022452"/>
    </source>
</evidence>
<keyword evidence="8" id="KW-0408">Iron</keyword>
<evidence type="ECO:0000256" key="9">
    <source>
        <dbReference type="ARBA" id="ARBA00023077"/>
    </source>
</evidence>
<dbReference type="Gene3D" id="2.40.170.20">
    <property type="entry name" value="TonB-dependent receptor, beta-barrel domain"/>
    <property type="match status" value="2"/>
</dbReference>
<dbReference type="InterPro" id="IPR000531">
    <property type="entry name" value="Beta-barrel_TonB"/>
</dbReference>
<dbReference type="PROSITE" id="PS52016">
    <property type="entry name" value="TONB_DEPENDENT_REC_3"/>
    <property type="match status" value="1"/>
</dbReference>
<dbReference type="InterPro" id="IPR010917">
    <property type="entry name" value="TonB_rcpt_CS"/>
</dbReference>
<name>A0A1Z9YWB5_9GAMM</name>
<dbReference type="EMBL" id="NEXX01000004">
    <property type="protein sequence ID" value="OUY06506.1"/>
    <property type="molecule type" value="Genomic_DNA"/>
</dbReference>
<keyword evidence="4 12" id="KW-1134">Transmembrane beta strand</keyword>
<keyword evidence="6 12" id="KW-0812">Transmembrane</keyword>
<dbReference type="RefSeq" id="WP_087620867.1">
    <property type="nucleotide sequence ID" value="NZ_NEXX01000004.1"/>
</dbReference>
<dbReference type="Pfam" id="PF07715">
    <property type="entry name" value="Plug"/>
    <property type="match status" value="1"/>
</dbReference>
<keyword evidence="11 12" id="KW-0998">Cell outer membrane</keyword>
<dbReference type="GO" id="GO:0015344">
    <property type="term" value="F:siderophore uptake transmembrane transporter activity"/>
    <property type="evidence" value="ECO:0007669"/>
    <property type="project" value="TreeGrafter"/>
</dbReference>
<evidence type="ECO:0000256" key="15">
    <source>
        <dbReference type="SAM" id="SignalP"/>
    </source>
</evidence>
<feature type="signal peptide" evidence="15">
    <location>
        <begin position="1"/>
        <end position="35"/>
    </location>
</feature>
<protein>
    <submittedName>
        <fullName evidence="17">Outer membrane receptor protein</fullName>
    </submittedName>
</protein>
<evidence type="ECO:0000313" key="17">
    <source>
        <dbReference type="EMBL" id="OUY06506.1"/>
    </source>
</evidence>
<evidence type="ECO:0000256" key="11">
    <source>
        <dbReference type="ARBA" id="ARBA00023237"/>
    </source>
</evidence>
<dbReference type="InterPro" id="IPR037066">
    <property type="entry name" value="Plug_dom_sf"/>
</dbReference>
<evidence type="ECO:0000256" key="1">
    <source>
        <dbReference type="ARBA" id="ARBA00004571"/>
    </source>
</evidence>
<comment type="subcellular location">
    <subcellularLocation>
        <location evidence="1 12">Cell outer membrane</location>
        <topology evidence="1 12">Multi-pass membrane protein</topology>
    </subcellularLocation>
</comment>
<dbReference type="Proteomes" id="UP000196536">
    <property type="component" value="Unassembled WGS sequence"/>
</dbReference>
<dbReference type="InterPro" id="IPR039426">
    <property type="entry name" value="TonB-dep_rcpt-like"/>
</dbReference>
<proteinExistence type="inferred from homology"/>
<dbReference type="InterPro" id="IPR011662">
    <property type="entry name" value="Secretin/TonB_short_N"/>
</dbReference>
<organism evidence="17 18">
    <name type="scientific">Acinetobacter populi</name>
    <dbReference type="NCBI Taxonomy" id="1582270"/>
    <lineage>
        <taxon>Bacteria</taxon>
        <taxon>Pseudomonadati</taxon>
        <taxon>Pseudomonadota</taxon>
        <taxon>Gammaproteobacteria</taxon>
        <taxon>Moraxellales</taxon>
        <taxon>Moraxellaceae</taxon>
        <taxon>Acinetobacter</taxon>
    </lineage>
</organism>
<keyword evidence="9 14" id="KW-0798">TonB box</keyword>
<evidence type="ECO:0000256" key="10">
    <source>
        <dbReference type="ARBA" id="ARBA00023136"/>
    </source>
</evidence>
<comment type="similarity">
    <text evidence="2 12 14">Belongs to the TonB-dependent receptor family.</text>
</comment>
<dbReference type="InterPro" id="IPR012910">
    <property type="entry name" value="Plug_dom"/>
</dbReference>
<evidence type="ECO:0000256" key="2">
    <source>
        <dbReference type="ARBA" id="ARBA00009810"/>
    </source>
</evidence>
<keyword evidence="5" id="KW-0410">Iron transport</keyword>
<dbReference type="AlphaFoldDB" id="A0A1Z9YWB5"/>
<dbReference type="OrthoDB" id="6046653at2"/>
<evidence type="ECO:0000256" key="14">
    <source>
        <dbReference type="RuleBase" id="RU003357"/>
    </source>
</evidence>
<evidence type="ECO:0000259" key="16">
    <source>
        <dbReference type="SMART" id="SM00965"/>
    </source>
</evidence>
<dbReference type="Gene3D" id="3.55.50.30">
    <property type="match status" value="1"/>
</dbReference>
<evidence type="ECO:0000256" key="7">
    <source>
        <dbReference type="ARBA" id="ARBA00022729"/>
    </source>
</evidence>
<keyword evidence="7 15" id="KW-0732">Signal</keyword>
<dbReference type="InterPro" id="IPR036942">
    <property type="entry name" value="Beta-barrel_TonB_sf"/>
</dbReference>
<evidence type="ECO:0000256" key="8">
    <source>
        <dbReference type="ARBA" id="ARBA00023004"/>
    </source>
</evidence>
<keyword evidence="10 12" id="KW-0472">Membrane</keyword>
<dbReference type="SUPFAM" id="SSF56935">
    <property type="entry name" value="Porins"/>
    <property type="match status" value="1"/>
</dbReference>
<dbReference type="PANTHER" id="PTHR30069">
    <property type="entry name" value="TONB-DEPENDENT OUTER MEMBRANE RECEPTOR"/>
    <property type="match status" value="1"/>
</dbReference>
<dbReference type="PANTHER" id="PTHR30069:SF41">
    <property type="entry name" value="HEME_HEMOPEXIN UTILIZATION PROTEIN C"/>
    <property type="match status" value="1"/>
</dbReference>